<proteinExistence type="predicted"/>
<dbReference type="AlphaFoldDB" id="A0AAD9UZZ9"/>
<dbReference type="Proteomes" id="UP001249851">
    <property type="component" value="Unassembled WGS sequence"/>
</dbReference>
<evidence type="ECO:0000313" key="1">
    <source>
        <dbReference type="EMBL" id="KAK2556082.1"/>
    </source>
</evidence>
<reference evidence="1" key="2">
    <citation type="journal article" date="2023" name="Science">
        <title>Genomic signatures of disease resistance in endangered staghorn corals.</title>
        <authorList>
            <person name="Vollmer S.V."/>
            <person name="Selwyn J.D."/>
            <person name="Despard B.A."/>
            <person name="Roesel C.L."/>
        </authorList>
    </citation>
    <scope>NUCLEOTIDE SEQUENCE</scope>
    <source>
        <strain evidence="1">K2</strain>
    </source>
</reference>
<accession>A0AAD9UZZ9</accession>
<evidence type="ECO:0000313" key="2">
    <source>
        <dbReference type="Proteomes" id="UP001249851"/>
    </source>
</evidence>
<gene>
    <name evidence="1" type="ORF">P5673_022098</name>
</gene>
<reference evidence="1" key="1">
    <citation type="journal article" date="2023" name="G3 (Bethesda)">
        <title>Whole genome assembly and annotation of the endangered Caribbean coral Acropora cervicornis.</title>
        <authorList>
            <person name="Selwyn J.D."/>
            <person name="Vollmer S.V."/>
        </authorList>
    </citation>
    <scope>NUCLEOTIDE SEQUENCE</scope>
    <source>
        <strain evidence="1">K2</strain>
    </source>
</reference>
<comment type="caution">
    <text evidence="1">The sequence shown here is derived from an EMBL/GenBank/DDBJ whole genome shotgun (WGS) entry which is preliminary data.</text>
</comment>
<keyword evidence="2" id="KW-1185">Reference proteome</keyword>
<dbReference type="EMBL" id="JARQWQ010000058">
    <property type="protein sequence ID" value="KAK2556082.1"/>
    <property type="molecule type" value="Genomic_DNA"/>
</dbReference>
<protein>
    <submittedName>
        <fullName evidence="1">Uncharacterized protein</fullName>
    </submittedName>
</protein>
<organism evidence="1 2">
    <name type="scientific">Acropora cervicornis</name>
    <name type="common">Staghorn coral</name>
    <dbReference type="NCBI Taxonomy" id="6130"/>
    <lineage>
        <taxon>Eukaryota</taxon>
        <taxon>Metazoa</taxon>
        <taxon>Cnidaria</taxon>
        <taxon>Anthozoa</taxon>
        <taxon>Hexacorallia</taxon>
        <taxon>Scleractinia</taxon>
        <taxon>Astrocoeniina</taxon>
        <taxon>Acroporidae</taxon>
        <taxon>Acropora</taxon>
    </lineage>
</organism>
<name>A0AAD9UZZ9_ACRCE</name>
<sequence>MAEGNLSKGREKFVLFKTIRNARRHRKSIQQSILNTVIAGRRLLLQVPLIILLVVSFNESQKQDRAGVFKATLVGGTQVGTPIVENDLKKLYVFQGEPSFQFILNRIRYDLKRQVVSEDPGLPPLGYEVGHFSPSSLMRGL</sequence>